<evidence type="ECO:0000256" key="1">
    <source>
        <dbReference type="ARBA" id="ARBA00005560"/>
    </source>
</evidence>
<name>A0A6C0J5X5_9ZZZZ</name>
<sequence length="237" mass="26826">MDSAILTTMVVLYTLDIKIDTNKMLESLPLTEELIKIEKQGSPPRGSSKKNLIKRRNKKAAPKRTTGFGHNSITLVALNDGGGQLLKKEITTKIFQNGVFHITGVLDERYDRSIMAFLENHIKTTCPECIVSGTWELKQRRVVLMNYKTRLTNTDNLSRDTLYTSLRAKGVRTEYEPSVYPAVKIYFPEVKWIAKVFRTGNIILTGMTTHDECCRLMDALNPLIQSIPVHNNAAVRT</sequence>
<evidence type="ECO:0000256" key="3">
    <source>
        <dbReference type="ARBA" id="ARBA00023163"/>
    </source>
</evidence>
<feature type="compositionally biased region" description="Basic residues" evidence="4">
    <location>
        <begin position="47"/>
        <end position="62"/>
    </location>
</feature>
<proteinExistence type="inferred from homology"/>
<evidence type="ECO:0000256" key="2">
    <source>
        <dbReference type="ARBA" id="ARBA00023125"/>
    </source>
</evidence>
<protein>
    <submittedName>
        <fullName evidence="5">Uncharacterized protein</fullName>
    </submittedName>
</protein>
<dbReference type="InterPro" id="IPR000814">
    <property type="entry name" value="TBP"/>
</dbReference>
<keyword evidence="2" id="KW-0238">DNA-binding</keyword>
<evidence type="ECO:0000256" key="4">
    <source>
        <dbReference type="SAM" id="MobiDB-lite"/>
    </source>
</evidence>
<dbReference type="SUPFAM" id="SSF55945">
    <property type="entry name" value="TATA-box binding protein-like"/>
    <property type="match status" value="1"/>
</dbReference>
<reference evidence="5" key="1">
    <citation type="journal article" date="2020" name="Nature">
        <title>Giant virus diversity and host interactions through global metagenomics.</title>
        <authorList>
            <person name="Schulz F."/>
            <person name="Roux S."/>
            <person name="Paez-Espino D."/>
            <person name="Jungbluth S."/>
            <person name="Walsh D.A."/>
            <person name="Denef V.J."/>
            <person name="McMahon K.D."/>
            <person name="Konstantinidis K.T."/>
            <person name="Eloe-Fadrosh E.A."/>
            <person name="Kyrpides N.C."/>
            <person name="Woyke T."/>
        </authorList>
    </citation>
    <scope>NUCLEOTIDE SEQUENCE</scope>
    <source>
        <strain evidence="5">GVMAG-M-3300025778-1</strain>
    </source>
</reference>
<evidence type="ECO:0000313" key="5">
    <source>
        <dbReference type="EMBL" id="QHU00017.1"/>
    </source>
</evidence>
<feature type="region of interest" description="Disordered" evidence="4">
    <location>
        <begin position="39"/>
        <end position="65"/>
    </location>
</feature>
<dbReference type="EMBL" id="MN740320">
    <property type="protein sequence ID" value="QHU00017.1"/>
    <property type="molecule type" value="Genomic_DNA"/>
</dbReference>
<dbReference type="GO" id="GO:0003677">
    <property type="term" value="F:DNA binding"/>
    <property type="evidence" value="ECO:0007669"/>
    <property type="project" value="UniProtKB-KW"/>
</dbReference>
<accession>A0A6C0J5X5</accession>
<keyword evidence="3" id="KW-0804">Transcription</keyword>
<dbReference type="Pfam" id="PF00352">
    <property type="entry name" value="TBP"/>
    <property type="match status" value="1"/>
</dbReference>
<organism evidence="5">
    <name type="scientific">viral metagenome</name>
    <dbReference type="NCBI Taxonomy" id="1070528"/>
    <lineage>
        <taxon>unclassified sequences</taxon>
        <taxon>metagenomes</taxon>
        <taxon>organismal metagenomes</taxon>
    </lineage>
</organism>
<comment type="similarity">
    <text evidence="1">Belongs to the TBP family.</text>
</comment>
<dbReference type="Gene3D" id="3.30.310.10">
    <property type="entry name" value="TATA-Binding Protein"/>
    <property type="match status" value="2"/>
</dbReference>
<dbReference type="InterPro" id="IPR012295">
    <property type="entry name" value="TBP_dom_sf"/>
</dbReference>
<dbReference type="AlphaFoldDB" id="A0A6C0J5X5"/>
<dbReference type="GO" id="GO:0006352">
    <property type="term" value="P:DNA-templated transcription initiation"/>
    <property type="evidence" value="ECO:0007669"/>
    <property type="project" value="InterPro"/>
</dbReference>